<feature type="region of interest" description="Disordered" evidence="1">
    <location>
        <begin position="171"/>
        <end position="199"/>
    </location>
</feature>
<reference evidence="2" key="1">
    <citation type="submission" date="2023-03" db="EMBL/GenBank/DDBJ databases">
        <title>Massive genome expansion in bonnet fungi (Mycena s.s.) driven by repeated elements and novel gene families across ecological guilds.</title>
        <authorList>
            <consortium name="Lawrence Berkeley National Laboratory"/>
            <person name="Harder C.B."/>
            <person name="Miyauchi S."/>
            <person name="Viragh M."/>
            <person name="Kuo A."/>
            <person name="Thoen E."/>
            <person name="Andreopoulos B."/>
            <person name="Lu D."/>
            <person name="Skrede I."/>
            <person name="Drula E."/>
            <person name="Henrissat B."/>
            <person name="Morin E."/>
            <person name="Kohler A."/>
            <person name="Barry K."/>
            <person name="LaButti K."/>
            <person name="Morin E."/>
            <person name="Salamov A."/>
            <person name="Lipzen A."/>
            <person name="Mereny Z."/>
            <person name="Hegedus B."/>
            <person name="Baldrian P."/>
            <person name="Stursova M."/>
            <person name="Weitz H."/>
            <person name="Taylor A."/>
            <person name="Grigoriev I.V."/>
            <person name="Nagy L.G."/>
            <person name="Martin F."/>
            <person name="Kauserud H."/>
        </authorList>
    </citation>
    <scope>NUCLEOTIDE SEQUENCE</scope>
    <source>
        <strain evidence="2">CBHHK002</strain>
    </source>
</reference>
<evidence type="ECO:0000313" key="3">
    <source>
        <dbReference type="Proteomes" id="UP001218218"/>
    </source>
</evidence>
<name>A0AAD7E7V4_9AGAR</name>
<accession>A0AAD7E7V4</accession>
<evidence type="ECO:0000313" key="2">
    <source>
        <dbReference type="EMBL" id="KAJ7302147.1"/>
    </source>
</evidence>
<proteinExistence type="predicted"/>
<organism evidence="2 3">
    <name type="scientific">Mycena albidolilacea</name>
    <dbReference type="NCBI Taxonomy" id="1033008"/>
    <lineage>
        <taxon>Eukaryota</taxon>
        <taxon>Fungi</taxon>
        <taxon>Dikarya</taxon>
        <taxon>Basidiomycota</taxon>
        <taxon>Agaricomycotina</taxon>
        <taxon>Agaricomycetes</taxon>
        <taxon>Agaricomycetidae</taxon>
        <taxon>Agaricales</taxon>
        <taxon>Marasmiineae</taxon>
        <taxon>Mycenaceae</taxon>
        <taxon>Mycena</taxon>
    </lineage>
</organism>
<sequence length="339" mass="37705">MCGDLWLRSAISVYIMIYAALRRPYLMCGETYIDSSTSECGFGHPWQAGVHVSMCAYDLRLCASTSVYAQGFIYPLSTGVDRPSVYMGWEHSEWCFAYIVNIRPHYPPNIYNAEVYKKYCYARMILHHPFGKSPDKLLCGPDLLPDANGQPGKYVSWAVAYQIECLDKGHQHPDDTLPTAAETPVNPEDSDSELVHDNDPDAYNYQAEWMQEAGRAPHESVQSNLGNLGKWDMDLGYNWFQNSPDSATVQAAASWLEGLVKESPNDEIQSLPDHDYRKLKSLPSDAPGPKPAPLRINIDGTAGTGKSFLIWCITAALGDLFLFVWPQPGFLLPASADGP</sequence>
<comment type="caution">
    <text evidence="2">The sequence shown here is derived from an EMBL/GenBank/DDBJ whole genome shotgun (WGS) entry which is preliminary data.</text>
</comment>
<dbReference type="EMBL" id="JARIHO010000120">
    <property type="protein sequence ID" value="KAJ7302147.1"/>
    <property type="molecule type" value="Genomic_DNA"/>
</dbReference>
<dbReference type="Proteomes" id="UP001218218">
    <property type="component" value="Unassembled WGS sequence"/>
</dbReference>
<dbReference type="AlphaFoldDB" id="A0AAD7E7V4"/>
<gene>
    <name evidence="2" type="ORF">DFH08DRAFT_826894</name>
</gene>
<keyword evidence="3" id="KW-1185">Reference proteome</keyword>
<evidence type="ECO:0000256" key="1">
    <source>
        <dbReference type="SAM" id="MobiDB-lite"/>
    </source>
</evidence>
<protein>
    <submittedName>
        <fullName evidence="2">Uncharacterized protein</fullName>
    </submittedName>
</protein>